<dbReference type="Pfam" id="PF18317">
    <property type="entry name" value="SDH_C"/>
    <property type="match status" value="1"/>
</dbReference>
<accession>D7WCH4</accession>
<evidence type="ECO:0000256" key="2">
    <source>
        <dbReference type="ARBA" id="ARBA00023141"/>
    </source>
</evidence>
<evidence type="ECO:0000313" key="5">
    <source>
        <dbReference type="EMBL" id="EFK53855.1"/>
    </source>
</evidence>
<dbReference type="Pfam" id="PF08501">
    <property type="entry name" value="Shikimate_dh_N"/>
    <property type="match status" value="1"/>
</dbReference>
<dbReference type="NCBIfam" id="TIGR01809">
    <property type="entry name" value="Shik-DH-AROM"/>
    <property type="match status" value="1"/>
</dbReference>
<comment type="pathway">
    <text evidence="1">Metabolic intermediate biosynthesis; chorismate biosynthesis; chorismate from D-erythrose 4-phosphate and phosphoenolpyruvate: step 4/7.</text>
</comment>
<dbReference type="SUPFAM" id="SSF53223">
    <property type="entry name" value="Aminoacid dehydrogenase-like, N-terminal domain"/>
    <property type="match status" value="1"/>
</dbReference>
<dbReference type="InterPro" id="IPR022893">
    <property type="entry name" value="Shikimate_DH_fam"/>
</dbReference>
<dbReference type="InterPro" id="IPR046346">
    <property type="entry name" value="Aminoacid_DH-like_N_sf"/>
</dbReference>
<dbReference type="GO" id="GO:0005829">
    <property type="term" value="C:cytosol"/>
    <property type="evidence" value="ECO:0007669"/>
    <property type="project" value="TreeGrafter"/>
</dbReference>
<keyword evidence="5" id="KW-0560">Oxidoreductase</keyword>
<dbReference type="InterPro" id="IPR010110">
    <property type="entry name" value="Shikimate_DH_AroM-type"/>
</dbReference>
<evidence type="ECO:0000256" key="1">
    <source>
        <dbReference type="ARBA" id="ARBA00004871"/>
    </source>
</evidence>
<dbReference type="HOGENOM" id="CLU_044063_0_0_11"/>
<dbReference type="CDD" id="cd01065">
    <property type="entry name" value="NAD_bind_Shikimate_DH"/>
    <property type="match status" value="1"/>
</dbReference>
<keyword evidence="2" id="KW-0028">Amino-acid biosynthesis</keyword>
<dbReference type="PANTHER" id="PTHR21089">
    <property type="entry name" value="SHIKIMATE DEHYDROGENASE"/>
    <property type="match status" value="1"/>
</dbReference>
<dbReference type="eggNOG" id="COG0169">
    <property type="taxonomic scope" value="Bacteria"/>
</dbReference>
<dbReference type="RefSeq" id="WP_005289969.1">
    <property type="nucleotide sequence ID" value="NZ_CM000961.1"/>
</dbReference>
<dbReference type="SUPFAM" id="SSF51735">
    <property type="entry name" value="NAD(P)-binding Rossmann-fold domains"/>
    <property type="match status" value="1"/>
</dbReference>
<dbReference type="EC" id="1.1.1.25" evidence="5"/>
<dbReference type="STRING" id="585529.HMPREF0291_11512"/>
<dbReference type="InterPro" id="IPR036291">
    <property type="entry name" value="NAD(P)-bd_dom_sf"/>
</dbReference>
<dbReference type="InterPro" id="IPR041121">
    <property type="entry name" value="SDH_C"/>
</dbReference>
<dbReference type="OrthoDB" id="9776868at2"/>
<feature type="domain" description="SDH C-terminal" evidence="4">
    <location>
        <begin position="248"/>
        <end position="278"/>
    </location>
</feature>
<dbReference type="Gene3D" id="3.40.50.720">
    <property type="entry name" value="NAD(P)-binding Rossmann-like Domain"/>
    <property type="match status" value="1"/>
</dbReference>
<protein>
    <submittedName>
        <fullName evidence="5">Shikimate-5-dehydrogenase</fullName>
        <ecNumber evidence="5">1.1.1.25</ecNumber>
    </submittedName>
</protein>
<gene>
    <name evidence="5" type="primary">aroE</name>
    <name evidence="5" type="ORF">HMPREF0291_11512</name>
</gene>
<feature type="domain" description="Shikimate dehydrogenase substrate binding N-terminal" evidence="3">
    <location>
        <begin position="17"/>
        <end position="99"/>
    </location>
</feature>
<evidence type="ECO:0000259" key="4">
    <source>
        <dbReference type="Pfam" id="PF18317"/>
    </source>
</evidence>
<reference evidence="5" key="1">
    <citation type="submission" date="2010-06" db="EMBL/GenBank/DDBJ databases">
        <authorList>
            <person name="Muzny D."/>
            <person name="Qin X."/>
            <person name="Buhay C."/>
            <person name="Dugan-Rocha S."/>
            <person name="Ding Y."/>
            <person name="Chen G."/>
            <person name="Hawes A."/>
            <person name="Holder M."/>
            <person name="Jhangiani S."/>
            <person name="Johnson A."/>
            <person name="Khan Z."/>
            <person name="Li Z."/>
            <person name="Liu W."/>
            <person name="Liu X."/>
            <person name="Perez L."/>
            <person name="Shen H."/>
            <person name="Wang Q."/>
            <person name="Watt J."/>
            <person name="Xi L."/>
            <person name="Xin Y."/>
            <person name="Zhou J."/>
            <person name="Deng J."/>
            <person name="Jiang H."/>
            <person name="Liu Y."/>
            <person name="Qu J."/>
            <person name="Song X.-Z."/>
            <person name="Zhang L."/>
            <person name="Villasana D."/>
            <person name="Johnson A."/>
            <person name="Liu J."/>
            <person name="Liyanage D."/>
            <person name="Lorensuhewa L."/>
            <person name="Robinson T."/>
            <person name="Song A."/>
            <person name="Song B.-B."/>
            <person name="Dinh H."/>
            <person name="Thornton R."/>
            <person name="Coyle M."/>
            <person name="Francisco L."/>
            <person name="Jackson L."/>
            <person name="Javaid M."/>
            <person name="Korchina V."/>
            <person name="Kovar C."/>
            <person name="Mata R."/>
            <person name="Mathew T."/>
            <person name="Ngo R."/>
            <person name="Nguyen L."/>
            <person name="Nguyen N."/>
            <person name="Okwuonu G."/>
            <person name="Ongeri F."/>
            <person name="Pham C."/>
            <person name="Simmons D."/>
            <person name="Wilczek-Boney K."/>
            <person name="Hale W."/>
            <person name="Jakkamsetti A."/>
            <person name="Pham P."/>
            <person name="Ruth R."/>
            <person name="San Lucas F."/>
            <person name="Warren J."/>
            <person name="Zhang J."/>
            <person name="Zhao Z."/>
            <person name="Zhou C."/>
            <person name="Zhu D."/>
            <person name="Lee S."/>
            <person name="Bess C."/>
            <person name="Blankenburg K."/>
            <person name="Forbes L."/>
            <person name="Fu Q."/>
            <person name="Gubbala S."/>
            <person name="Hirani K."/>
            <person name="Jayaseelan J.C."/>
            <person name="Lara F."/>
            <person name="Munidasa M."/>
            <person name="Palculict T."/>
            <person name="Patil S."/>
            <person name="Pu L.-L."/>
            <person name="Saada N."/>
            <person name="Tang L."/>
            <person name="Weissenberger G."/>
            <person name="Zhu Y."/>
            <person name="Hemphill L."/>
            <person name="Shang Y."/>
            <person name="Youmans B."/>
            <person name="Ayvaz T."/>
            <person name="Ross M."/>
            <person name="Santibanez J."/>
            <person name="Aqrawi P."/>
            <person name="Gross S."/>
            <person name="Joshi V."/>
            <person name="Fowler G."/>
            <person name="Nazareth L."/>
            <person name="Reid J."/>
            <person name="Worley K."/>
            <person name="Petrosino J."/>
            <person name="Highlander S."/>
            <person name="Gibbs R."/>
        </authorList>
    </citation>
    <scope>NUCLEOTIDE SEQUENCE [LARGE SCALE GENOMIC DNA]</scope>
    <source>
        <strain evidence="5">ATCC 33030</strain>
    </source>
</reference>
<sequence>MSTAITGGSEATSKAAVLGSPIEHSLSPVLHGAGYDAAELTGWSYERIECTAEQLPGIVGGADSSYRGFSVTMPGKFAALEFADEATERARAIGSANTLVRLDDGRWRADNTDCEGIDGALDQLIGQARIGHAIVIGGGGTARPALWALAHRGVDKLTVLNRTNRSEELLPLLRETGASAEAEFLDFERDLEPIALSADLIVSTVPAHVIEPWVKELGHAPVLDVIYDPWPTPLATEAASNGHLTVGGLTMLACQSYSQFEQFTGIPAPRADMHEALMRHVGWISPTGVKRLGG</sequence>
<dbReference type="GO" id="GO:0009423">
    <property type="term" value="P:chorismate biosynthetic process"/>
    <property type="evidence" value="ECO:0007669"/>
    <property type="project" value="TreeGrafter"/>
</dbReference>
<dbReference type="NCBIfam" id="NF001311">
    <property type="entry name" value="PRK00258.1-3"/>
    <property type="match status" value="1"/>
</dbReference>
<dbReference type="GO" id="GO:0004764">
    <property type="term" value="F:shikimate 3-dehydrogenase (NADP+) activity"/>
    <property type="evidence" value="ECO:0007669"/>
    <property type="project" value="UniProtKB-EC"/>
</dbReference>
<dbReference type="PANTHER" id="PTHR21089:SF1">
    <property type="entry name" value="BIFUNCTIONAL 3-DEHYDROQUINATE DEHYDRATASE_SHIKIMATE DEHYDROGENASE, CHLOROPLASTIC"/>
    <property type="match status" value="1"/>
</dbReference>
<keyword evidence="6" id="KW-1185">Reference proteome</keyword>
<dbReference type="EMBL" id="ACLJ02000003">
    <property type="protein sequence ID" value="EFK53855.1"/>
    <property type="molecule type" value="Genomic_DNA"/>
</dbReference>
<dbReference type="GO" id="GO:0019632">
    <property type="term" value="P:shikimate metabolic process"/>
    <property type="evidence" value="ECO:0007669"/>
    <property type="project" value="TreeGrafter"/>
</dbReference>
<dbReference type="AlphaFoldDB" id="D7WCH4"/>
<evidence type="ECO:0000313" key="6">
    <source>
        <dbReference type="Proteomes" id="UP000004208"/>
    </source>
</evidence>
<dbReference type="Gene3D" id="3.40.50.10860">
    <property type="entry name" value="Leucine Dehydrogenase, chain A, domain 1"/>
    <property type="match status" value="1"/>
</dbReference>
<dbReference type="GO" id="GO:0050661">
    <property type="term" value="F:NADP binding"/>
    <property type="evidence" value="ECO:0007669"/>
    <property type="project" value="TreeGrafter"/>
</dbReference>
<proteinExistence type="predicted"/>
<dbReference type="Proteomes" id="UP000004208">
    <property type="component" value="Unassembled WGS sequence"/>
</dbReference>
<evidence type="ECO:0000259" key="3">
    <source>
        <dbReference type="Pfam" id="PF08501"/>
    </source>
</evidence>
<dbReference type="GO" id="GO:0009073">
    <property type="term" value="P:aromatic amino acid family biosynthetic process"/>
    <property type="evidence" value="ECO:0007669"/>
    <property type="project" value="UniProtKB-KW"/>
</dbReference>
<name>D7WCH4_9CORY</name>
<dbReference type="InterPro" id="IPR013708">
    <property type="entry name" value="Shikimate_DH-bd_N"/>
</dbReference>
<comment type="caution">
    <text evidence="5">The sequence shown here is derived from an EMBL/GenBank/DDBJ whole genome shotgun (WGS) entry which is preliminary data.</text>
</comment>
<keyword evidence="2" id="KW-0057">Aromatic amino acid biosynthesis</keyword>
<organism evidence="5 6">
    <name type="scientific">Corynebacterium genitalium ATCC 33030</name>
    <dbReference type="NCBI Taxonomy" id="585529"/>
    <lineage>
        <taxon>Bacteria</taxon>
        <taxon>Bacillati</taxon>
        <taxon>Actinomycetota</taxon>
        <taxon>Actinomycetes</taxon>
        <taxon>Mycobacteriales</taxon>
        <taxon>Corynebacteriaceae</taxon>
        <taxon>Corynebacterium</taxon>
    </lineage>
</organism>